<reference evidence="6" key="2">
    <citation type="submission" date="2023-11" db="UniProtKB">
        <authorList>
            <consortium name="WormBaseParasite"/>
        </authorList>
    </citation>
    <scope>IDENTIFICATION</scope>
</reference>
<reference evidence="5" key="1">
    <citation type="submission" date="2022-06" db="EMBL/GenBank/DDBJ databases">
        <authorList>
            <person name="Berger JAMES D."/>
            <person name="Berger JAMES D."/>
        </authorList>
    </citation>
    <scope>NUCLEOTIDE SEQUENCE [LARGE SCALE GENOMIC DNA]</scope>
</reference>
<evidence type="ECO:0000256" key="2">
    <source>
        <dbReference type="ARBA" id="ARBA00022553"/>
    </source>
</evidence>
<feature type="compositionally biased region" description="Basic and acidic residues" evidence="4">
    <location>
        <begin position="2066"/>
        <end position="2075"/>
    </location>
</feature>
<feature type="compositionally biased region" description="Low complexity" evidence="4">
    <location>
        <begin position="1456"/>
        <end position="1467"/>
    </location>
</feature>
<feature type="compositionally biased region" description="Acidic residues" evidence="4">
    <location>
        <begin position="1423"/>
        <end position="1437"/>
    </location>
</feature>
<feature type="compositionally biased region" description="Polar residues" evidence="4">
    <location>
        <begin position="988"/>
        <end position="1012"/>
    </location>
</feature>
<feature type="region of interest" description="Disordered" evidence="4">
    <location>
        <begin position="114"/>
        <end position="213"/>
    </location>
</feature>
<feature type="compositionally biased region" description="Acidic residues" evidence="4">
    <location>
        <begin position="1253"/>
        <end position="1287"/>
    </location>
</feature>
<name>A0AA85K2Q2_TRIRE</name>
<feature type="region of interest" description="Disordered" evidence="4">
    <location>
        <begin position="487"/>
        <end position="609"/>
    </location>
</feature>
<dbReference type="GO" id="GO:0005634">
    <property type="term" value="C:nucleus"/>
    <property type="evidence" value="ECO:0007669"/>
    <property type="project" value="UniProtKB-SubCell"/>
</dbReference>
<feature type="compositionally biased region" description="Acidic residues" evidence="4">
    <location>
        <begin position="1602"/>
        <end position="1611"/>
    </location>
</feature>
<evidence type="ECO:0000256" key="1">
    <source>
        <dbReference type="ARBA" id="ARBA00004123"/>
    </source>
</evidence>
<feature type="compositionally biased region" description="Polar residues" evidence="4">
    <location>
        <begin position="1735"/>
        <end position="1754"/>
    </location>
</feature>
<dbReference type="GO" id="GO:0033314">
    <property type="term" value="P:mitotic DNA replication checkpoint signaling"/>
    <property type="evidence" value="ECO:0007669"/>
    <property type="project" value="TreeGrafter"/>
</dbReference>
<organism evidence="5 6">
    <name type="scientific">Trichobilharzia regenti</name>
    <name type="common">Nasal bird schistosome</name>
    <dbReference type="NCBI Taxonomy" id="157069"/>
    <lineage>
        <taxon>Eukaryota</taxon>
        <taxon>Metazoa</taxon>
        <taxon>Spiralia</taxon>
        <taxon>Lophotrochozoa</taxon>
        <taxon>Platyhelminthes</taxon>
        <taxon>Trematoda</taxon>
        <taxon>Digenea</taxon>
        <taxon>Strigeidida</taxon>
        <taxon>Schistosomatoidea</taxon>
        <taxon>Schistosomatidae</taxon>
        <taxon>Trichobilharzia</taxon>
    </lineage>
</organism>
<feature type="compositionally biased region" description="Basic and acidic residues" evidence="4">
    <location>
        <begin position="61"/>
        <end position="77"/>
    </location>
</feature>
<keyword evidence="5" id="KW-1185">Reference proteome</keyword>
<feature type="compositionally biased region" description="Acidic residues" evidence="4">
    <location>
        <begin position="524"/>
        <end position="564"/>
    </location>
</feature>
<feature type="compositionally biased region" description="Acidic residues" evidence="4">
    <location>
        <begin position="145"/>
        <end position="154"/>
    </location>
</feature>
<evidence type="ECO:0000313" key="6">
    <source>
        <dbReference type="WBParaSite" id="TREG1_66900.1"/>
    </source>
</evidence>
<feature type="compositionally biased region" description="Acidic residues" evidence="4">
    <location>
        <begin position="579"/>
        <end position="601"/>
    </location>
</feature>
<sequence>MVEHSGFLSSAVENDCPATATADVEEFKALEVPEKHSDVDDASDSPSDVDVDSTSVTGDFNVKECVSEKVVEKHSDVDDASDSPSDVDIDKTSATRDFNVKECVSEKVVEKHSNILPLDLIDSESSDDNHDKYQADASPSLNQADNDDDSEENTEQFIKGEDDEEEEAAAEDDDETEEQVGRWTYSSGAAKKKSKTISKSKTPAGSKPCSSIEEERLQIHLETQRLIREADIRLPVHRPKQFKCFSEFRQSLKGITGNETKGCESSSQTTSLPGCCSETQANSKQQPTQCDPVECKTLDIKPSISHDDPIDNPPFQSVDMDCSIAELTPSTSSSSVEIKPKLPFINESDKLINILPSLSTRSLINDNNEEFYIDLGESISSSSSSKPTITPADQLLARLKKHLTVSHEKVVPESIEYSIITKVQTNDNEREELQVEKVTHRTSASSSSVLSASRKKWLEHRKLLEEKMRQKRLQQYEARLKEEGLCGSKKSTNENTEGAPTSDEEWSEGDEAEGSELSENSSSTDDEEERSGDEDEEEEDEEEGDEEEEAEEDENENEDDDADDVVNVKSSKRRVCLFADDEAEESETDGDDNDDADDESGSETMSTFKHSLNLKAKDLYSKKIGINDRDGNSDKSIDKFGSLRKQPTDFDDFTDLPETKAGFADFSACNANFSFLHPQRRQQGSLGPGDVDLFATDCSSILDKTMNPRSMLASTRLDTTTVGDENKSRLSRDSSSHSQWNNTPYELLYSQRPNSQLLLASRSESFNEESIDDNLTLLSSNINHLSSQDTVLLSQEPTQPLCDLDPTLILSEEANMSVHSQIEHEKRRDLFGGSVSEQSEVFTDLASKTTEKNISHPDSQMHHEHRRNLFGGSLCDEDQSREFTDLITNESVKENDTSNSQVQHEDRCNLFAGSLYNHSQDVINSEIDPLERNNTSDSQALHEDRYNLFGGSISSHSEACRPETVISINNSDSQTNHENRHNLFGGSLFNQSQPFMDSTTESVMNNNNNTDSQADHTNRRNLFSGSLSDEQYMDSTIKPVDIDHNNDISHSDSQFHHDNRHHLFSGSLCGDHQSQSFMDSTDQSVNLDSQIQHDNRHDLFAGSLCNQTQAFIDETAKPNGENDNSDTHKDHGNDCNLFGESTHDQSEVFMDSITKPKIKNDNPDPQDSSLPSSMPSTQSSSRRRVLILDDDDDDEGHQQQGLEKSEKTVKNSNREEGILEDDDNEKLNADDSEDEGGEASDNSDGTVSAKEDSEVEEADEAEDNEEEDEEEEEEEDTVADDDDDEEEVQRLTVNSTEVKKKKKFRVNDFVDEEAELSGDENERAYYMDDEDELNANDDDDELADLIDENDTNIPSSGRLRRQLERVHHRLQTDQDLREIRILKELYLEDGDLHAEDGRVRQRRFRWRGLDNDDPFADQLNMNDDGDDGDESSNDEGDVPYGPMDRWLRGPLDSKLKSSSGNNNGDNNQSMENVDLDSDGIQKSKDNPSDDTPPGSDIDDDDNNNNDKENLQNNIDSSTNIFSTNAVLSLGRKALMKTQTKVQTQIIVKNKISANRGKTTKPCHVVKNASISNFLKPKLTTSESTTTKTTTTSIKNDKHINTDEFDAGDDDDDKTKDDNNNNNTCKSVDFIKPILYTDNNTRDVKLPVVRRGSLLSRPTGSFLPGFKSELPKKASSFTEDFDTDSPTNSGNNNSSNNSQNNRHGNHAHLLGLRNKVGLSCFTKVTPNVKPEKSDSSFDNVDSASNQSAVQGSSKCTTIKHKRSMDMIKPHSALLSPPSLKRHRSTSVFTALLNENNHHQSNPSKPTLESANLFNRTAYYVSGVCRGPDISSLILRNMTDSCTVVIDGITNVDTLKPDLLRAWLAPHGAIKCLSIYEKLVFAELENATVAKNVIKSENGSMFRKDYVSVRYPLPWDMMVTGYFVTKREWTSQVSEEEINNEANSEAESSNEKASSEVDAKELLAQVKYLDMDELCNLYTTLQDIFNKEEKRKKKAKSLPSGRPWLDDEAKRLFAIRNEALKKLEKEDNKENLERFFLCETLYIKARNRCQKAWMHKINQEIDSLRKLQKDHSKKETDGNSLSFDEGHS</sequence>
<dbReference type="WBParaSite" id="TREG1_66900.1">
    <property type="protein sequence ID" value="TREG1_66900.1"/>
    <property type="gene ID" value="TREG1_66900"/>
</dbReference>
<feature type="compositionally biased region" description="Polar residues" evidence="4">
    <location>
        <begin position="489"/>
        <end position="499"/>
    </location>
</feature>
<feature type="region of interest" description="Disordered" evidence="4">
    <location>
        <begin position="1409"/>
        <end position="1516"/>
    </location>
</feature>
<evidence type="ECO:0000256" key="4">
    <source>
        <dbReference type="SAM" id="MobiDB-lite"/>
    </source>
</evidence>
<feature type="region of interest" description="Disordered" evidence="4">
    <location>
        <begin position="970"/>
        <end position="1021"/>
    </location>
</feature>
<keyword evidence="3" id="KW-0539">Nucleus</keyword>
<feature type="region of interest" description="Disordered" evidence="4">
    <location>
        <begin position="1115"/>
        <end position="1295"/>
    </location>
</feature>
<dbReference type="PANTHER" id="PTHR14396">
    <property type="entry name" value="CLASPIN"/>
    <property type="match status" value="1"/>
</dbReference>
<feature type="region of interest" description="Disordered" evidence="4">
    <location>
        <begin position="2066"/>
        <end position="2086"/>
    </location>
</feature>
<keyword evidence="2" id="KW-0597">Phosphoprotein</keyword>
<protein>
    <submittedName>
        <fullName evidence="6">Uncharacterized protein</fullName>
    </submittedName>
</protein>
<feature type="compositionally biased region" description="Low complexity" evidence="4">
    <location>
        <begin position="1163"/>
        <end position="1180"/>
    </location>
</feature>
<feature type="compositionally biased region" description="Polar residues" evidence="4">
    <location>
        <begin position="712"/>
        <end position="723"/>
    </location>
</feature>
<accession>A0AA85K2Q2</accession>
<feature type="compositionally biased region" description="Acidic residues" evidence="4">
    <location>
        <begin position="40"/>
        <end position="51"/>
    </location>
</feature>
<dbReference type="Proteomes" id="UP000050795">
    <property type="component" value="Unassembled WGS sequence"/>
</dbReference>
<feature type="region of interest" description="Disordered" evidence="4">
    <location>
        <begin position="1933"/>
        <end position="1952"/>
    </location>
</feature>
<feature type="compositionally biased region" description="Acidic residues" evidence="4">
    <location>
        <begin position="502"/>
        <end position="516"/>
    </location>
</feature>
<dbReference type="GO" id="GO:0007095">
    <property type="term" value="P:mitotic G2 DNA damage checkpoint signaling"/>
    <property type="evidence" value="ECO:0007669"/>
    <property type="project" value="TreeGrafter"/>
</dbReference>
<feature type="compositionally biased region" description="Acidic residues" evidence="4">
    <location>
        <begin position="1218"/>
        <end position="1238"/>
    </location>
</feature>
<feature type="region of interest" description="Disordered" evidence="4">
    <location>
        <begin position="1599"/>
        <end position="1623"/>
    </location>
</feature>
<evidence type="ECO:0000313" key="5">
    <source>
        <dbReference type="Proteomes" id="UP000050795"/>
    </source>
</evidence>
<feature type="compositionally biased region" description="Basic and acidic residues" evidence="4">
    <location>
        <begin position="1445"/>
        <end position="1455"/>
    </location>
</feature>
<dbReference type="GO" id="GO:0010997">
    <property type="term" value="F:anaphase-promoting complex binding"/>
    <property type="evidence" value="ECO:0007669"/>
    <property type="project" value="TreeGrafter"/>
</dbReference>
<feature type="compositionally biased region" description="Low complexity" evidence="4">
    <location>
        <begin position="1687"/>
        <end position="1700"/>
    </location>
</feature>
<dbReference type="InterPro" id="IPR024146">
    <property type="entry name" value="Claspin"/>
</dbReference>
<feature type="region of interest" description="Disordered" evidence="4">
    <location>
        <begin position="1727"/>
        <end position="1754"/>
    </location>
</feature>
<feature type="region of interest" description="Disordered" evidence="4">
    <location>
        <begin position="1673"/>
        <end position="1704"/>
    </location>
</feature>
<feature type="region of interest" description="Disordered" evidence="4">
    <location>
        <begin position="712"/>
        <end position="739"/>
    </location>
</feature>
<evidence type="ECO:0000256" key="3">
    <source>
        <dbReference type="ARBA" id="ARBA00023242"/>
    </source>
</evidence>
<feature type="compositionally biased region" description="Basic and acidic residues" evidence="4">
    <location>
        <begin position="1203"/>
        <end position="1217"/>
    </location>
</feature>
<dbReference type="PANTHER" id="PTHR14396:SF10">
    <property type="entry name" value="CLASPIN"/>
    <property type="match status" value="1"/>
</dbReference>
<feature type="compositionally biased region" description="Acidic residues" evidence="4">
    <location>
        <begin position="161"/>
        <end position="178"/>
    </location>
</feature>
<feature type="region of interest" description="Disordered" evidence="4">
    <location>
        <begin position="32"/>
        <end position="96"/>
    </location>
</feature>
<feature type="compositionally biased region" description="Basic and acidic residues" evidence="4">
    <location>
        <begin position="724"/>
        <end position="735"/>
    </location>
</feature>
<proteinExistence type="predicted"/>
<feature type="compositionally biased region" description="Acidic residues" evidence="4">
    <location>
        <begin position="78"/>
        <end position="87"/>
    </location>
</feature>
<comment type="subcellular location">
    <subcellularLocation>
        <location evidence="1">Nucleus</location>
    </subcellularLocation>
</comment>